<dbReference type="Gene3D" id="3.90.1720.10">
    <property type="entry name" value="endopeptidase domain like (from Nostoc punctiforme)"/>
    <property type="match status" value="1"/>
</dbReference>
<reference evidence="1" key="1">
    <citation type="submission" date="2020-08" db="EMBL/GenBank/DDBJ databases">
        <title>Genome public.</title>
        <authorList>
            <person name="Liu C."/>
            <person name="Sun Q."/>
        </authorList>
    </citation>
    <scope>NUCLEOTIDE SEQUENCE</scope>
    <source>
        <strain evidence="1">NSJ-15</strain>
    </source>
</reference>
<dbReference type="AlphaFoldDB" id="A0A8J6NYT1"/>
<name>A0A8J6NYT1_9FIRM</name>
<proteinExistence type="predicted"/>
<gene>
    <name evidence="1" type="ORF">H8702_01450</name>
</gene>
<organism evidence="1 2">
    <name type="scientific">Massiliimalia timonensis</name>
    <dbReference type="NCBI Taxonomy" id="1987501"/>
    <lineage>
        <taxon>Bacteria</taxon>
        <taxon>Bacillati</taxon>
        <taxon>Bacillota</taxon>
        <taxon>Clostridia</taxon>
        <taxon>Eubacteriales</taxon>
        <taxon>Oscillospiraceae</taxon>
        <taxon>Massiliimalia</taxon>
    </lineage>
</organism>
<evidence type="ECO:0000313" key="2">
    <source>
        <dbReference type="Proteomes" id="UP000632659"/>
    </source>
</evidence>
<dbReference type="InterPro" id="IPR009706">
    <property type="entry name" value="DUF1287"/>
</dbReference>
<dbReference type="EMBL" id="JACRTL010000001">
    <property type="protein sequence ID" value="MBC8609786.1"/>
    <property type="molecule type" value="Genomic_DNA"/>
</dbReference>
<sequence length="225" mass="25438">MILAVVILTLLLTGFIWASRWFGWFAPAPLSAKEAEEKFGIERVLSPVDYNQNGIDDYTDILLGARQDAQNRPKYSAAYYNGGYPPEGEGCCADLVWRAFQNAGYSLKDLVDQDIAAHPEDYPATNGQPDPNIDFRRVRNLKVYFTKYAESLTLDLNEIEQWQPGDIVTFDKPGHIGIVSDQRNQKGVPYLLHNAGQPNREEDALGRYRISGHFRFHGENIERGS</sequence>
<dbReference type="Proteomes" id="UP000632659">
    <property type="component" value="Unassembled WGS sequence"/>
</dbReference>
<protein>
    <submittedName>
        <fullName evidence="1">DUF1287 domain-containing protein</fullName>
    </submittedName>
</protein>
<accession>A0A8J6NYT1</accession>
<keyword evidence="2" id="KW-1185">Reference proteome</keyword>
<dbReference type="Pfam" id="PF06940">
    <property type="entry name" value="DUF1287"/>
    <property type="match status" value="1"/>
</dbReference>
<evidence type="ECO:0000313" key="1">
    <source>
        <dbReference type="EMBL" id="MBC8609786.1"/>
    </source>
</evidence>
<comment type="caution">
    <text evidence="1">The sequence shown here is derived from an EMBL/GenBank/DDBJ whole genome shotgun (WGS) entry which is preliminary data.</text>
</comment>